<dbReference type="RefSeq" id="WP_283756369.1">
    <property type="nucleotide sequence ID" value="NZ_JAQOSQ010000001.1"/>
</dbReference>
<dbReference type="InterPro" id="IPR017853">
    <property type="entry name" value="GH"/>
</dbReference>
<evidence type="ECO:0000256" key="1">
    <source>
        <dbReference type="ARBA" id="ARBA00022729"/>
    </source>
</evidence>
<feature type="domain" description="SLH" evidence="2">
    <location>
        <begin position="126"/>
        <end position="190"/>
    </location>
</feature>
<evidence type="ECO:0000313" key="4">
    <source>
        <dbReference type="Proteomes" id="UP001232992"/>
    </source>
</evidence>
<gene>
    <name evidence="3" type="ORF">PMH09_00780</name>
</gene>
<dbReference type="Gene3D" id="3.20.20.80">
    <property type="entry name" value="Glycosidases"/>
    <property type="match status" value="1"/>
</dbReference>
<comment type="caution">
    <text evidence="3">The sequence shown here is derived from an EMBL/GenBank/DDBJ whole genome shotgun (WGS) entry which is preliminary data.</text>
</comment>
<keyword evidence="4" id="KW-1185">Reference proteome</keyword>
<dbReference type="EMBL" id="JAQOSQ010000001">
    <property type="protein sequence ID" value="MDJ1181715.1"/>
    <property type="molecule type" value="Genomic_DNA"/>
</dbReference>
<keyword evidence="1" id="KW-0732">Signal</keyword>
<dbReference type="PANTHER" id="PTHR43405">
    <property type="entry name" value="GLYCOSYL HYDROLASE DIGH"/>
    <property type="match status" value="1"/>
</dbReference>
<dbReference type="Proteomes" id="UP001232992">
    <property type="component" value="Unassembled WGS sequence"/>
</dbReference>
<name>A0ABT7BRK6_9CYAN</name>
<feature type="domain" description="SLH" evidence="2">
    <location>
        <begin position="63"/>
        <end position="123"/>
    </location>
</feature>
<dbReference type="PANTHER" id="PTHR43405:SF1">
    <property type="entry name" value="GLYCOSYL HYDROLASE DIGH"/>
    <property type="match status" value="1"/>
</dbReference>
<evidence type="ECO:0000313" key="3">
    <source>
        <dbReference type="EMBL" id="MDJ1181715.1"/>
    </source>
</evidence>
<organism evidence="3 4">
    <name type="scientific">Roseofilum casamattae BLCC-M143</name>
    <dbReference type="NCBI Taxonomy" id="3022442"/>
    <lineage>
        <taxon>Bacteria</taxon>
        <taxon>Bacillati</taxon>
        <taxon>Cyanobacteriota</taxon>
        <taxon>Cyanophyceae</taxon>
        <taxon>Desertifilales</taxon>
        <taxon>Desertifilaceae</taxon>
        <taxon>Roseofilum</taxon>
        <taxon>Roseofilum casamattae</taxon>
    </lineage>
</organism>
<dbReference type="Pfam" id="PF02638">
    <property type="entry name" value="GHL10"/>
    <property type="match status" value="1"/>
</dbReference>
<reference evidence="3 4" key="1">
    <citation type="submission" date="2023-01" db="EMBL/GenBank/DDBJ databases">
        <title>Novel diversity within Roseofilum (Cyanobacteria; Desertifilaceae) from marine benthic mats with descriptions of four novel species.</title>
        <authorList>
            <person name="Wang Y."/>
            <person name="Berthold D.E."/>
            <person name="Hu J."/>
            <person name="Lefler F.W."/>
            <person name="Laughinghouse H.D. IV."/>
        </authorList>
    </citation>
    <scope>NUCLEOTIDE SEQUENCE [LARGE SCALE GENOMIC DNA]</scope>
    <source>
        <strain evidence="3 4">BLCC-M143</strain>
    </source>
</reference>
<dbReference type="SUPFAM" id="SSF51445">
    <property type="entry name" value="(Trans)glycosidases"/>
    <property type="match status" value="1"/>
</dbReference>
<feature type="domain" description="SLH" evidence="2">
    <location>
        <begin position="1"/>
        <end position="62"/>
    </location>
</feature>
<dbReference type="InterPro" id="IPR003790">
    <property type="entry name" value="GHL10"/>
</dbReference>
<dbReference type="InterPro" id="IPR001119">
    <property type="entry name" value="SLH_dom"/>
</dbReference>
<accession>A0ABT7BRK6</accession>
<dbReference type="PROSITE" id="PS51272">
    <property type="entry name" value="SLH"/>
    <property type="match status" value="3"/>
</dbReference>
<dbReference type="Pfam" id="PF00395">
    <property type="entry name" value="SLH"/>
    <property type="match status" value="3"/>
</dbReference>
<sequence length="539" mass="61318">MAKFTDITNHWARAAIEQLSDRNILSGYLDGRFQPDAPLNRAEFAAMLGRAFPRRKKTRHSIKFSDVPPSYWAYGVIRSAYQAGFLSGYPNRRFKPTDKLSRMQALLALANGLNYQPQQPVDLTLNDTFDDAEAIPDYAKSAIAAAAEHNLVVNYPHVKQLRPEAIATRAEITAILAQALQTEDTVSPVPDQYIAKVTLAPPILLTGETRGLWSADPKQLAASAIDRIANFNFNTLYPSVWHRGQTHYPSSVLKRLTQNPTPADDPLAELLPPSRSNRLTVIPWFQGGLRVPSYSPIVEQRPHWITTRADGSSMAGDSEESYVWLNPFHPQVQQFLLDLVVEVVSSYEIDGIQFDSSLSIPLEFGYDRFTTQLYQREHRGQRPPTNPEESTWKQWRCDRLTNLLQRIYWVMKDYKPYCILSLVANLDDPAPLQDWQIWQQDKLLEELIVLPSGDLSSSLDTPLIKLAQYEIPVSVGMATDPTSLEQMKSTVQQIRDRNLAGVIFSAYDTLHEQFERWETEKIFQSLFPEMIERAQTINQ</sequence>
<protein>
    <submittedName>
        <fullName evidence="3">Family 10 glycosylhydrolase</fullName>
    </submittedName>
</protein>
<evidence type="ECO:0000259" key="2">
    <source>
        <dbReference type="PROSITE" id="PS51272"/>
    </source>
</evidence>
<proteinExistence type="predicted"/>
<dbReference type="InterPro" id="IPR052177">
    <property type="entry name" value="Divisome_Glycosyl_Hydrolase"/>
</dbReference>